<keyword evidence="3" id="KW-1185">Reference proteome</keyword>
<feature type="region of interest" description="Disordered" evidence="1">
    <location>
        <begin position="31"/>
        <end position="78"/>
    </location>
</feature>
<sequence length="78" mass="8232">MQLFVKERNHERDCGADLGVTMDVKDEKETDGIHVHDGDSGNNNAYSNVSKGHGGTCGGIGQSSSNPNKDVSASGRLE</sequence>
<evidence type="ECO:0000313" key="3">
    <source>
        <dbReference type="Proteomes" id="UP001293593"/>
    </source>
</evidence>
<dbReference type="EMBL" id="JAWXYG010000004">
    <property type="protein sequence ID" value="KAK4276009.1"/>
    <property type="molecule type" value="Genomic_DNA"/>
</dbReference>
<name>A0AAE1MS43_9FABA</name>
<dbReference type="Proteomes" id="UP001293593">
    <property type="component" value="Unassembled WGS sequence"/>
</dbReference>
<gene>
    <name evidence="2" type="ORF">QN277_019011</name>
</gene>
<accession>A0AAE1MS43</accession>
<protein>
    <submittedName>
        <fullName evidence="2">Uncharacterized protein</fullName>
    </submittedName>
</protein>
<evidence type="ECO:0000313" key="2">
    <source>
        <dbReference type="EMBL" id="KAK4276009.1"/>
    </source>
</evidence>
<proteinExistence type="predicted"/>
<reference evidence="2" key="1">
    <citation type="submission" date="2023-10" db="EMBL/GenBank/DDBJ databases">
        <title>Chromosome-level genome of the transformable northern wattle, Acacia crassicarpa.</title>
        <authorList>
            <person name="Massaro I."/>
            <person name="Sinha N.R."/>
            <person name="Poethig S."/>
            <person name="Leichty A.R."/>
        </authorList>
    </citation>
    <scope>NUCLEOTIDE SEQUENCE</scope>
    <source>
        <strain evidence="2">Acra3RX</strain>
        <tissue evidence="2">Leaf</tissue>
    </source>
</reference>
<organism evidence="2 3">
    <name type="scientific">Acacia crassicarpa</name>
    <name type="common">northern wattle</name>
    <dbReference type="NCBI Taxonomy" id="499986"/>
    <lineage>
        <taxon>Eukaryota</taxon>
        <taxon>Viridiplantae</taxon>
        <taxon>Streptophyta</taxon>
        <taxon>Embryophyta</taxon>
        <taxon>Tracheophyta</taxon>
        <taxon>Spermatophyta</taxon>
        <taxon>Magnoliopsida</taxon>
        <taxon>eudicotyledons</taxon>
        <taxon>Gunneridae</taxon>
        <taxon>Pentapetalae</taxon>
        <taxon>rosids</taxon>
        <taxon>fabids</taxon>
        <taxon>Fabales</taxon>
        <taxon>Fabaceae</taxon>
        <taxon>Caesalpinioideae</taxon>
        <taxon>mimosoid clade</taxon>
        <taxon>Acacieae</taxon>
        <taxon>Acacia</taxon>
    </lineage>
</organism>
<comment type="caution">
    <text evidence="2">The sequence shown here is derived from an EMBL/GenBank/DDBJ whole genome shotgun (WGS) entry which is preliminary data.</text>
</comment>
<feature type="compositionally biased region" description="Polar residues" evidence="1">
    <location>
        <begin position="40"/>
        <end position="50"/>
    </location>
</feature>
<evidence type="ECO:0000256" key="1">
    <source>
        <dbReference type="SAM" id="MobiDB-lite"/>
    </source>
</evidence>
<dbReference type="AlphaFoldDB" id="A0AAE1MS43"/>
<feature type="compositionally biased region" description="Gly residues" evidence="1">
    <location>
        <begin position="52"/>
        <end position="61"/>
    </location>
</feature>
<feature type="compositionally biased region" description="Polar residues" evidence="1">
    <location>
        <begin position="62"/>
        <end position="71"/>
    </location>
</feature>